<dbReference type="PRINTS" id="PR00111">
    <property type="entry name" value="ABHYDROLASE"/>
</dbReference>
<dbReference type="NCBIfam" id="TIGR02427">
    <property type="entry name" value="protocat_pcaD"/>
    <property type="match status" value="1"/>
</dbReference>
<dbReference type="InterPro" id="IPR050471">
    <property type="entry name" value="AB_hydrolase"/>
</dbReference>
<dbReference type="Gene3D" id="3.40.50.1820">
    <property type="entry name" value="alpha/beta hydrolase"/>
    <property type="match status" value="1"/>
</dbReference>
<evidence type="ECO:0000259" key="1">
    <source>
        <dbReference type="Pfam" id="PF00561"/>
    </source>
</evidence>
<dbReference type="PANTHER" id="PTHR43433">
    <property type="entry name" value="HYDROLASE, ALPHA/BETA FOLD FAMILY PROTEIN"/>
    <property type="match status" value="1"/>
</dbReference>
<dbReference type="Proteomes" id="UP000183180">
    <property type="component" value="Unassembled WGS sequence"/>
</dbReference>
<dbReference type="PANTHER" id="PTHR43433:SF5">
    <property type="entry name" value="AB HYDROLASE-1 DOMAIN-CONTAINING PROTEIN"/>
    <property type="match status" value="1"/>
</dbReference>
<dbReference type="InterPro" id="IPR000073">
    <property type="entry name" value="AB_hydrolase_1"/>
</dbReference>
<dbReference type="Pfam" id="PF00561">
    <property type="entry name" value="Abhydrolase_1"/>
    <property type="match status" value="1"/>
</dbReference>
<gene>
    <name evidence="2" type="ORF">SAMN04488548_136362</name>
</gene>
<sequence>MSAVEVRPVQVHAVVSGRADGPAVVLSNSLGSTHRMWDAQLAALEERFRVVRYDTRGHGESPVPEGPYTIDDLADDVIALLDRLDIERAHLVGLSLGGMTMMRVAARNPERVNRIALLCTGAQLPPREAWLDRAATVRANGTGAVAESVVQRWFTPEYLSTYGSSRTFHENMVAATPAEGYASCCEVIAEMDLRDDLSSIAAPTLAIAGADDPATPPAKLEEIADNVQQGRLLVVPDSAHLANAQQPDIINPALIEHLEQQ</sequence>
<evidence type="ECO:0000313" key="2">
    <source>
        <dbReference type="EMBL" id="SDU80369.1"/>
    </source>
</evidence>
<dbReference type="InterPro" id="IPR029058">
    <property type="entry name" value="AB_hydrolase_fold"/>
</dbReference>
<dbReference type="OrthoDB" id="9802489at2"/>
<organism evidence="2 3">
    <name type="scientific">Gordonia westfalica</name>
    <dbReference type="NCBI Taxonomy" id="158898"/>
    <lineage>
        <taxon>Bacteria</taxon>
        <taxon>Bacillati</taxon>
        <taxon>Actinomycetota</taxon>
        <taxon>Actinomycetes</taxon>
        <taxon>Mycobacteriales</taxon>
        <taxon>Gordoniaceae</taxon>
        <taxon>Gordonia</taxon>
    </lineage>
</organism>
<accession>A0A1H2LHH5</accession>
<name>A0A1H2LHH5_9ACTN</name>
<dbReference type="InterPro" id="IPR026968">
    <property type="entry name" value="PcaD/CatD"/>
</dbReference>
<proteinExistence type="predicted"/>
<dbReference type="EMBL" id="FNLM01000036">
    <property type="protein sequence ID" value="SDU80369.1"/>
    <property type="molecule type" value="Genomic_DNA"/>
</dbReference>
<protein>
    <submittedName>
        <fullName evidence="2">3-oxoadipate enol-lactonase</fullName>
    </submittedName>
</protein>
<dbReference type="RefSeq" id="WP_074853700.1">
    <property type="nucleotide sequence ID" value="NZ_FNLM01000036.1"/>
</dbReference>
<evidence type="ECO:0000313" key="3">
    <source>
        <dbReference type="Proteomes" id="UP000183180"/>
    </source>
</evidence>
<reference evidence="2 3" key="1">
    <citation type="submission" date="2016-10" db="EMBL/GenBank/DDBJ databases">
        <authorList>
            <person name="de Groot N.N."/>
        </authorList>
    </citation>
    <scope>NUCLEOTIDE SEQUENCE [LARGE SCALE GENOMIC DNA]</scope>
    <source>
        <strain evidence="2 3">DSM 44215</strain>
    </source>
</reference>
<feature type="domain" description="AB hydrolase-1" evidence="1">
    <location>
        <begin position="22"/>
        <end position="243"/>
    </location>
</feature>
<dbReference type="SUPFAM" id="SSF53474">
    <property type="entry name" value="alpha/beta-Hydrolases"/>
    <property type="match status" value="1"/>
</dbReference>
<dbReference type="STRING" id="158898.SAMN04488548_136362"/>
<dbReference type="AlphaFoldDB" id="A0A1H2LHH5"/>
<dbReference type="GO" id="GO:0042952">
    <property type="term" value="P:beta-ketoadipate pathway"/>
    <property type="evidence" value="ECO:0007669"/>
    <property type="project" value="InterPro"/>
</dbReference>
<dbReference type="GO" id="GO:0047570">
    <property type="term" value="F:3-oxoadipate enol-lactonase activity"/>
    <property type="evidence" value="ECO:0007669"/>
    <property type="project" value="InterPro"/>
</dbReference>